<dbReference type="PANTHER" id="PTHR33317:SF4">
    <property type="entry name" value="POLYNUCLEOTIDYL TRANSFERASE, RIBONUCLEASE H-LIKE SUPERFAMILY PROTEIN"/>
    <property type="match status" value="1"/>
</dbReference>
<evidence type="ECO:0000256" key="2">
    <source>
        <dbReference type="ARBA" id="ARBA00022517"/>
    </source>
</evidence>
<evidence type="ECO:0000256" key="3">
    <source>
        <dbReference type="ARBA" id="ARBA00022722"/>
    </source>
</evidence>
<comment type="function">
    <text evidence="5">Could be a nuclease involved in processing of the 5'-end of pre-16S rRNA.</text>
</comment>
<keyword evidence="3 5" id="KW-0540">Nuclease</keyword>
<name>A0A971D0F9_9BIFI</name>
<dbReference type="Pfam" id="PF03652">
    <property type="entry name" value="RuvX"/>
    <property type="match status" value="1"/>
</dbReference>
<dbReference type="SUPFAM" id="SSF53098">
    <property type="entry name" value="Ribonuclease H-like"/>
    <property type="match status" value="1"/>
</dbReference>
<dbReference type="GO" id="GO:0005829">
    <property type="term" value="C:cytosol"/>
    <property type="evidence" value="ECO:0007669"/>
    <property type="project" value="TreeGrafter"/>
</dbReference>
<dbReference type="SMART" id="SM00732">
    <property type="entry name" value="YqgFc"/>
    <property type="match status" value="1"/>
</dbReference>
<evidence type="ECO:0000313" key="7">
    <source>
        <dbReference type="EMBL" id="NLT80246.1"/>
    </source>
</evidence>
<dbReference type="Proteomes" id="UP000767327">
    <property type="component" value="Unassembled WGS sequence"/>
</dbReference>
<comment type="similarity">
    <text evidence="5">Belongs to the YqgF HJR family.</text>
</comment>
<evidence type="ECO:0000259" key="6">
    <source>
        <dbReference type="SMART" id="SM00732"/>
    </source>
</evidence>
<dbReference type="PANTHER" id="PTHR33317">
    <property type="entry name" value="POLYNUCLEOTIDYL TRANSFERASE, RIBONUCLEASE H-LIKE SUPERFAMILY PROTEIN"/>
    <property type="match status" value="1"/>
</dbReference>
<dbReference type="EMBL" id="JAAXZR010000026">
    <property type="protein sequence ID" value="NLT80246.1"/>
    <property type="molecule type" value="Genomic_DNA"/>
</dbReference>
<keyword evidence="1 5" id="KW-0963">Cytoplasm</keyword>
<dbReference type="EC" id="3.1.-.-" evidence="5"/>
<keyword evidence="2 5" id="KW-0690">Ribosome biogenesis</keyword>
<keyword evidence="4 5" id="KW-0378">Hydrolase</keyword>
<dbReference type="InterPro" id="IPR005227">
    <property type="entry name" value="YqgF"/>
</dbReference>
<dbReference type="CDD" id="cd16964">
    <property type="entry name" value="YqgF"/>
    <property type="match status" value="1"/>
</dbReference>
<dbReference type="InterPro" id="IPR012337">
    <property type="entry name" value="RNaseH-like_sf"/>
</dbReference>
<dbReference type="GO" id="GO:0004518">
    <property type="term" value="F:nuclease activity"/>
    <property type="evidence" value="ECO:0007669"/>
    <property type="project" value="UniProtKB-KW"/>
</dbReference>
<evidence type="ECO:0000256" key="1">
    <source>
        <dbReference type="ARBA" id="ARBA00022490"/>
    </source>
</evidence>
<gene>
    <name evidence="7" type="primary">ruvX</name>
    <name evidence="7" type="ORF">GXW98_08195</name>
</gene>
<dbReference type="Gene3D" id="3.30.420.140">
    <property type="entry name" value="YqgF/RNase H-like domain"/>
    <property type="match status" value="1"/>
</dbReference>
<accession>A0A971D0F9</accession>
<protein>
    <recommendedName>
        <fullName evidence="5">Putative pre-16S rRNA nuclease</fullName>
        <ecNumber evidence="5">3.1.-.-</ecNumber>
    </recommendedName>
</protein>
<proteinExistence type="inferred from homology"/>
<organism evidence="7 8">
    <name type="scientific">Bifidobacterium crudilactis</name>
    <dbReference type="NCBI Taxonomy" id="327277"/>
    <lineage>
        <taxon>Bacteria</taxon>
        <taxon>Bacillati</taxon>
        <taxon>Actinomycetota</taxon>
        <taxon>Actinomycetes</taxon>
        <taxon>Bifidobacteriales</taxon>
        <taxon>Bifidobacteriaceae</taxon>
        <taxon>Bifidobacterium</taxon>
    </lineage>
</organism>
<comment type="subcellular location">
    <subcellularLocation>
        <location evidence="5">Cytoplasm</location>
    </subcellularLocation>
</comment>
<dbReference type="InterPro" id="IPR006641">
    <property type="entry name" value="YqgF/RNaseH-like_dom"/>
</dbReference>
<dbReference type="NCBIfam" id="TIGR00250">
    <property type="entry name" value="RNAse_H_YqgF"/>
    <property type="match status" value="1"/>
</dbReference>
<dbReference type="HAMAP" id="MF_00651">
    <property type="entry name" value="Nuclease_YqgF"/>
    <property type="match status" value="1"/>
</dbReference>
<evidence type="ECO:0000313" key="8">
    <source>
        <dbReference type="Proteomes" id="UP000767327"/>
    </source>
</evidence>
<feature type="domain" description="YqgF/RNase H-like" evidence="6">
    <location>
        <begin position="3"/>
        <end position="117"/>
    </location>
</feature>
<dbReference type="RefSeq" id="WP_273174350.1">
    <property type="nucleotide sequence ID" value="NZ_CP181270.1"/>
</dbReference>
<sequence>MPAPWLGVDLGDARVGLALSDPELTFAHPAGNVVVEGDSFLALDSVIDVIEQESVAVVVVGLPLLLDGTRGRSGKKAVRWVNALSNRIRALMADGSLELNDIPQLRLLDERLTTVSAHRQLRDAKVAGRDHRPFVDQQSAVVLLQSALDSRQTLKE</sequence>
<dbReference type="GO" id="GO:0016788">
    <property type="term" value="F:hydrolase activity, acting on ester bonds"/>
    <property type="evidence" value="ECO:0007669"/>
    <property type="project" value="UniProtKB-UniRule"/>
</dbReference>
<evidence type="ECO:0000256" key="4">
    <source>
        <dbReference type="ARBA" id="ARBA00022801"/>
    </source>
</evidence>
<dbReference type="GO" id="GO:0000967">
    <property type="term" value="P:rRNA 5'-end processing"/>
    <property type="evidence" value="ECO:0007669"/>
    <property type="project" value="UniProtKB-UniRule"/>
</dbReference>
<comment type="caution">
    <text evidence="7">The sequence shown here is derived from an EMBL/GenBank/DDBJ whole genome shotgun (WGS) entry which is preliminary data.</text>
</comment>
<dbReference type="AlphaFoldDB" id="A0A971D0F9"/>
<dbReference type="InterPro" id="IPR037027">
    <property type="entry name" value="YqgF/RNaseH-like_dom_sf"/>
</dbReference>
<evidence type="ECO:0000256" key="5">
    <source>
        <dbReference type="HAMAP-Rule" id="MF_00651"/>
    </source>
</evidence>
<reference evidence="7" key="2">
    <citation type="submission" date="2020-01" db="EMBL/GenBank/DDBJ databases">
        <authorList>
            <person name="Campanaro S."/>
        </authorList>
    </citation>
    <scope>NUCLEOTIDE SEQUENCE</scope>
    <source>
        <strain evidence="7">AS01afH2WH_6</strain>
    </source>
</reference>
<reference evidence="7" key="1">
    <citation type="journal article" date="2020" name="Biotechnol. Biofuels">
        <title>New insights from the biogas microbiome by comprehensive genome-resolved metagenomics of nearly 1600 species originating from multiple anaerobic digesters.</title>
        <authorList>
            <person name="Campanaro S."/>
            <person name="Treu L."/>
            <person name="Rodriguez-R L.M."/>
            <person name="Kovalovszki A."/>
            <person name="Ziels R.M."/>
            <person name="Maus I."/>
            <person name="Zhu X."/>
            <person name="Kougias P.G."/>
            <person name="Basile A."/>
            <person name="Luo G."/>
            <person name="Schluter A."/>
            <person name="Konstantinidis K.T."/>
            <person name="Angelidaki I."/>
        </authorList>
    </citation>
    <scope>NUCLEOTIDE SEQUENCE</scope>
    <source>
        <strain evidence="7">AS01afH2WH_6</strain>
    </source>
</reference>